<evidence type="ECO:0000256" key="4">
    <source>
        <dbReference type="ARBA" id="ARBA00047645"/>
    </source>
</evidence>
<dbReference type="NCBIfam" id="NF011000">
    <property type="entry name" value="PRK14426.1"/>
    <property type="match status" value="1"/>
</dbReference>
<evidence type="ECO:0000313" key="9">
    <source>
        <dbReference type="EMBL" id="NZA26661.1"/>
    </source>
</evidence>
<dbReference type="PANTHER" id="PTHR47268:SF4">
    <property type="entry name" value="ACYLPHOSPHATASE"/>
    <property type="match status" value="1"/>
</dbReference>
<dbReference type="EC" id="3.6.1.7" evidence="2 5"/>
<keyword evidence="10" id="KW-1185">Reference proteome</keyword>
<dbReference type="InterPro" id="IPR036046">
    <property type="entry name" value="Acylphosphatase-like_dom_sf"/>
</dbReference>
<protein>
    <recommendedName>
        <fullName evidence="3 5">Acylphosphatase</fullName>
        <ecNumber evidence="2 5">3.6.1.7</ecNumber>
    </recommendedName>
</protein>
<evidence type="ECO:0000256" key="5">
    <source>
        <dbReference type="PROSITE-ProRule" id="PRU00520"/>
    </source>
</evidence>
<dbReference type="NCBIfam" id="NF011022">
    <property type="entry name" value="PRK14451.1"/>
    <property type="match status" value="1"/>
</dbReference>
<dbReference type="InterPro" id="IPR020456">
    <property type="entry name" value="Acylphosphatase"/>
</dbReference>
<comment type="caution">
    <text evidence="9">The sequence shown here is derived from an EMBL/GenBank/DDBJ whole genome shotgun (WGS) entry which is preliminary data.</text>
</comment>
<dbReference type="Pfam" id="PF00708">
    <property type="entry name" value="Acylphosphatase"/>
    <property type="match status" value="1"/>
</dbReference>
<dbReference type="PANTHER" id="PTHR47268">
    <property type="entry name" value="ACYLPHOSPHATASE"/>
    <property type="match status" value="1"/>
</dbReference>
<accession>A0A853JBR3</accession>
<evidence type="ECO:0000256" key="7">
    <source>
        <dbReference type="RuleBase" id="RU004168"/>
    </source>
</evidence>
<gene>
    <name evidence="9" type="primary">yccX</name>
    <name evidence="9" type="ORF">H0E84_09710</name>
</gene>
<proteinExistence type="inferred from homology"/>
<evidence type="ECO:0000313" key="10">
    <source>
        <dbReference type="Proteomes" id="UP000578091"/>
    </source>
</evidence>
<reference evidence="9 10" key="1">
    <citation type="submission" date="2020-07" db="EMBL/GenBank/DDBJ databases">
        <title>Luteimonas sp. SJ-92.</title>
        <authorList>
            <person name="Huang X.-X."/>
            <person name="Xu L."/>
            <person name="Sun J.-Q."/>
        </authorList>
    </citation>
    <scope>NUCLEOTIDE SEQUENCE [LARGE SCALE GENOMIC DNA]</scope>
    <source>
        <strain evidence="9 10">SJ-92</strain>
    </source>
</reference>
<evidence type="ECO:0000256" key="6">
    <source>
        <dbReference type="RuleBase" id="RU000553"/>
    </source>
</evidence>
<evidence type="ECO:0000259" key="8">
    <source>
        <dbReference type="PROSITE" id="PS51160"/>
    </source>
</evidence>
<dbReference type="EMBL" id="JACCKA010000060">
    <property type="protein sequence ID" value="NZA26661.1"/>
    <property type="molecule type" value="Genomic_DNA"/>
</dbReference>
<dbReference type="SUPFAM" id="SSF54975">
    <property type="entry name" value="Acylphosphatase/BLUF domain-like"/>
    <property type="match status" value="1"/>
</dbReference>
<evidence type="ECO:0000256" key="3">
    <source>
        <dbReference type="ARBA" id="ARBA00015991"/>
    </source>
</evidence>
<keyword evidence="5 6" id="KW-0378">Hydrolase</keyword>
<organism evidence="9 10">
    <name type="scientific">Luteimonas salinisoli</name>
    <dbReference type="NCBI Taxonomy" id="2752307"/>
    <lineage>
        <taxon>Bacteria</taxon>
        <taxon>Pseudomonadati</taxon>
        <taxon>Pseudomonadota</taxon>
        <taxon>Gammaproteobacteria</taxon>
        <taxon>Lysobacterales</taxon>
        <taxon>Lysobacteraceae</taxon>
        <taxon>Luteimonas</taxon>
    </lineage>
</organism>
<feature type="active site" evidence="5">
    <location>
        <position position="19"/>
    </location>
</feature>
<comment type="catalytic activity">
    <reaction evidence="4 5 6">
        <text>an acyl phosphate + H2O = a carboxylate + phosphate + H(+)</text>
        <dbReference type="Rhea" id="RHEA:14965"/>
        <dbReference type="ChEBI" id="CHEBI:15377"/>
        <dbReference type="ChEBI" id="CHEBI:15378"/>
        <dbReference type="ChEBI" id="CHEBI:29067"/>
        <dbReference type="ChEBI" id="CHEBI:43474"/>
        <dbReference type="ChEBI" id="CHEBI:59918"/>
        <dbReference type="EC" id="3.6.1.7"/>
    </reaction>
</comment>
<dbReference type="AlphaFoldDB" id="A0A853JBR3"/>
<feature type="domain" description="Acylphosphatase-like" evidence="8">
    <location>
        <begin position="4"/>
        <end position="90"/>
    </location>
</feature>
<dbReference type="GO" id="GO:0003998">
    <property type="term" value="F:acylphosphatase activity"/>
    <property type="evidence" value="ECO:0007669"/>
    <property type="project" value="UniProtKB-EC"/>
</dbReference>
<dbReference type="PROSITE" id="PS00151">
    <property type="entry name" value="ACYLPHOSPHATASE_2"/>
    <property type="match status" value="1"/>
</dbReference>
<feature type="active site" evidence="5">
    <location>
        <position position="37"/>
    </location>
</feature>
<evidence type="ECO:0000256" key="2">
    <source>
        <dbReference type="ARBA" id="ARBA00012150"/>
    </source>
</evidence>
<dbReference type="InterPro" id="IPR001792">
    <property type="entry name" value="Acylphosphatase-like_dom"/>
</dbReference>
<dbReference type="PROSITE" id="PS00150">
    <property type="entry name" value="ACYLPHOSPHATASE_1"/>
    <property type="match status" value="1"/>
</dbReference>
<dbReference type="RefSeq" id="WP_180678451.1">
    <property type="nucleotide sequence ID" value="NZ_JACCKA010000060.1"/>
</dbReference>
<dbReference type="Gene3D" id="3.30.70.100">
    <property type="match status" value="1"/>
</dbReference>
<dbReference type="Proteomes" id="UP000578091">
    <property type="component" value="Unassembled WGS sequence"/>
</dbReference>
<dbReference type="PROSITE" id="PS51160">
    <property type="entry name" value="ACYLPHOSPHATASE_3"/>
    <property type="match status" value="1"/>
</dbReference>
<sequence>MSAAARFLIGGRVQGVFFRASTRQQAQRLGLRGYAKNLPDGRVEVLAAGEPDALDALERWLQHGPPMARVDALRREPASADEAGEGFKAG</sequence>
<name>A0A853JBR3_9GAMM</name>
<comment type="similarity">
    <text evidence="1 7">Belongs to the acylphosphatase family.</text>
</comment>
<evidence type="ECO:0000256" key="1">
    <source>
        <dbReference type="ARBA" id="ARBA00005614"/>
    </source>
</evidence>
<dbReference type="InterPro" id="IPR017968">
    <property type="entry name" value="Acylphosphatase_CS"/>
</dbReference>